<dbReference type="CDD" id="cd16922">
    <property type="entry name" value="HATPase_EvgS-ArcB-TorS-like"/>
    <property type="match status" value="1"/>
</dbReference>
<dbReference type="EC" id="2.7.13.3" evidence="2"/>
<feature type="domain" description="Response regulatory" evidence="8">
    <location>
        <begin position="408"/>
        <end position="527"/>
    </location>
</feature>
<dbReference type="InterPro" id="IPR003594">
    <property type="entry name" value="HATPase_dom"/>
</dbReference>
<dbReference type="SMART" id="SM00387">
    <property type="entry name" value="HATPase_c"/>
    <property type="match status" value="1"/>
</dbReference>
<dbReference type="CDD" id="cd00082">
    <property type="entry name" value="HisKA"/>
    <property type="match status" value="1"/>
</dbReference>
<dbReference type="InterPro" id="IPR001789">
    <property type="entry name" value="Sig_transdc_resp-reg_receiver"/>
</dbReference>
<dbReference type="Pfam" id="PF02518">
    <property type="entry name" value="HATPase_c"/>
    <property type="match status" value="1"/>
</dbReference>
<dbReference type="SUPFAM" id="SSF55874">
    <property type="entry name" value="ATPase domain of HSP90 chaperone/DNA topoisomerase II/histidine kinase"/>
    <property type="match status" value="1"/>
</dbReference>
<dbReference type="EMBL" id="BAAAEO010000004">
    <property type="protein sequence ID" value="GAA0559236.1"/>
    <property type="molecule type" value="Genomic_DNA"/>
</dbReference>
<feature type="domain" description="Response regulatory" evidence="8">
    <location>
        <begin position="545"/>
        <end position="658"/>
    </location>
</feature>
<keyword evidence="3 6" id="KW-0597">Phosphoprotein</keyword>
<dbReference type="InterPro" id="IPR004358">
    <property type="entry name" value="Sig_transdc_His_kin-like_C"/>
</dbReference>
<dbReference type="InterPro" id="IPR005467">
    <property type="entry name" value="His_kinase_dom"/>
</dbReference>
<dbReference type="Pfam" id="PF00072">
    <property type="entry name" value="Response_reg"/>
    <property type="match status" value="3"/>
</dbReference>
<comment type="caution">
    <text evidence="9">The sequence shown here is derived from an EMBL/GenBank/DDBJ whole genome shotgun (WGS) entry which is preliminary data.</text>
</comment>
<evidence type="ECO:0000313" key="10">
    <source>
        <dbReference type="Proteomes" id="UP001501169"/>
    </source>
</evidence>
<evidence type="ECO:0000256" key="5">
    <source>
        <dbReference type="ARBA" id="ARBA00022777"/>
    </source>
</evidence>
<feature type="modified residue" description="4-aspartylphosphate" evidence="6">
    <location>
        <position position="64"/>
    </location>
</feature>
<dbReference type="Proteomes" id="UP001501169">
    <property type="component" value="Unassembled WGS sequence"/>
</dbReference>
<dbReference type="Pfam" id="PF00512">
    <property type="entry name" value="HisKA"/>
    <property type="match status" value="1"/>
</dbReference>
<keyword evidence="4" id="KW-0808">Transferase</keyword>
<dbReference type="RefSeq" id="WP_226767453.1">
    <property type="nucleotide sequence ID" value="NZ_BAAAEO010000004.1"/>
</dbReference>
<keyword evidence="10" id="KW-1185">Reference proteome</keyword>
<evidence type="ECO:0000259" key="7">
    <source>
        <dbReference type="PROSITE" id="PS50109"/>
    </source>
</evidence>
<sequence length="658" mass="73024">MTELLKPIVRANILLVEDDEDDYIITRSHLDDLVSLDCQLTWVTNSADGLRKLTEGYFDVCLLDYQLGAETGLSLLKQAFDADISTPIIMLTGQPDKQLDLQALEYGAADFLVKSELTEARFARAIRYALSRREFELERMNRMQLEADNRSKDRFLAHLSHELRTPLSSILGYTELLLESDTAKDARPELNIILSNGKHLLSLLNDVLDLSKITANKLELRPEPTSLRHVLLDIYTLLKVTAVDNGLTLTVNSLTTLPVLITVDGTRLRQVLINLIYNAIKFTESGGITVDLWVQQESNREMLYFRVTDTGVGIPTGQLKDIFAPFMQVEDYLTRKKGGAGLGLAISAELIQRMGGSIDVVSEEQKGSVFTFCVDPGDISDTQRCYFNPEQQLIDSGSRQDKLTLAGEVLIVDDLEDLRKLASYWVSATGASVDLAENGSEAIEKVKRKQETGSSYSLILMDLHMPDIDGREATTVIRKLGYQYPIVALTAAMAKGIKQQLAGLGFNDVLSKPVTKHQLYRMLRSYLTSPALSASTAVSEDKPLHFLVVEDDAEAAQLMQILLQNLGVNVTLAQSAEECMQLLALHHHFDRILLDMGLPDCNGLQLVERIEHSYPENVVIIVSGHDYEPAVSSSAIVQQSVVKPLSKQTLSQIVATCR</sequence>
<feature type="domain" description="Response regulatory" evidence="8">
    <location>
        <begin position="12"/>
        <end position="129"/>
    </location>
</feature>
<feature type="modified residue" description="4-aspartylphosphate" evidence="6">
    <location>
        <position position="595"/>
    </location>
</feature>
<feature type="modified residue" description="4-aspartylphosphate" evidence="6">
    <location>
        <position position="462"/>
    </location>
</feature>
<dbReference type="SMART" id="SM00448">
    <property type="entry name" value="REC"/>
    <property type="match status" value="3"/>
</dbReference>
<dbReference type="Gene3D" id="1.10.287.130">
    <property type="match status" value="1"/>
</dbReference>
<evidence type="ECO:0000313" key="9">
    <source>
        <dbReference type="EMBL" id="GAA0559236.1"/>
    </source>
</evidence>
<evidence type="ECO:0000256" key="3">
    <source>
        <dbReference type="ARBA" id="ARBA00022553"/>
    </source>
</evidence>
<evidence type="ECO:0000256" key="6">
    <source>
        <dbReference type="PROSITE-ProRule" id="PRU00169"/>
    </source>
</evidence>
<evidence type="ECO:0000256" key="1">
    <source>
        <dbReference type="ARBA" id="ARBA00000085"/>
    </source>
</evidence>
<dbReference type="CDD" id="cd00156">
    <property type="entry name" value="REC"/>
    <property type="match status" value="2"/>
</dbReference>
<dbReference type="InterPro" id="IPR036097">
    <property type="entry name" value="HisK_dim/P_sf"/>
</dbReference>
<gene>
    <name evidence="9" type="ORF">GCM10009098_29060</name>
</gene>
<dbReference type="SMART" id="SM00388">
    <property type="entry name" value="HisKA"/>
    <property type="match status" value="1"/>
</dbReference>
<dbReference type="PANTHER" id="PTHR43047:SF72">
    <property type="entry name" value="OSMOSENSING HISTIDINE PROTEIN KINASE SLN1"/>
    <property type="match status" value="1"/>
</dbReference>
<dbReference type="InterPro" id="IPR003661">
    <property type="entry name" value="HisK_dim/P_dom"/>
</dbReference>
<dbReference type="Gene3D" id="3.40.50.2300">
    <property type="match status" value="3"/>
</dbReference>
<dbReference type="CDD" id="cd17546">
    <property type="entry name" value="REC_hyHK_CKI1_RcsC-like"/>
    <property type="match status" value="1"/>
</dbReference>
<dbReference type="InterPro" id="IPR011006">
    <property type="entry name" value="CheY-like_superfamily"/>
</dbReference>
<proteinExistence type="predicted"/>
<reference evidence="10" key="1">
    <citation type="journal article" date="2019" name="Int. J. Syst. Evol. Microbiol.">
        <title>The Global Catalogue of Microorganisms (GCM) 10K type strain sequencing project: providing services to taxonomists for standard genome sequencing and annotation.</title>
        <authorList>
            <consortium name="The Broad Institute Genomics Platform"/>
            <consortium name="The Broad Institute Genome Sequencing Center for Infectious Disease"/>
            <person name="Wu L."/>
            <person name="Ma J."/>
        </authorList>
    </citation>
    <scope>NUCLEOTIDE SEQUENCE [LARGE SCALE GENOMIC DNA]</scope>
    <source>
        <strain evidence="10">JCM 14331</strain>
    </source>
</reference>
<evidence type="ECO:0000256" key="4">
    <source>
        <dbReference type="ARBA" id="ARBA00022679"/>
    </source>
</evidence>
<dbReference type="SUPFAM" id="SSF52172">
    <property type="entry name" value="CheY-like"/>
    <property type="match status" value="3"/>
</dbReference>
<evidence type="ECO:0000259" key="8">
    <source>
        <dbReference type="PROSITE" id="PS50110"/>
    </source>
</evidence>
<keyword evidence="5" id="KW-0418">Kinase</keyword>
<dbReference type="Gene3D" id="3.30.565.10">
    <property type="entry name" value="Histidine kinase-like ATPase, C-terminal domain"/>
    <property type="match status" value="1"/>
</dbReference>
<dbReference type="PROSITE" id="PS50109">
    <property type="entry name" value="HIS_KIN"/>
    <property type="match status" value="1"/>
</dbReference>
<accession>A0ABP3P9I1</accession>
<name>A0ABP3P9I1_9GAMM</name>
<dbReference type="SUPFAM" id="SSF47384">
    <property type="entry name" value="Homodimeric domain of signal transducing histidine kinase"/>
    <property type="match status" value="1"/>
</dbReference>
<organism evidence="9 10">
    <name type="scientific">Rheinheimera aquimaris</name>
    <dbReference type="NCBI Taxonomy" id="412437"/>
    <lineage>
        <taxon>Bacteria</taxon>
        <taxon>Pseudomonadati</taxon>
        <taxon>Pseudomonadota</taxon>
        <taxon>Gammaproteobacteria</taxon>
        <taxon>Chromatiales</taxon>
        <taxon>Chromatiaceae</taxon>
        <taxon>Rheinheimera</taxon>
    </lineage>
</organism>
<feature type="domain" description="Histidine kinase" evidence="7">
    <location>
        <begin position="158"/>
        <end position="378"/>
    </location>
</feature>
<comment type="catalytic activity">
    <reaction evidence="1">
        <text>ATP + protein L-histidine = ADP + protein N-phospho-L-histidine.</text>
        <dbReference type="EC" id="2.7.13.3"/>
    </reaction>
</comment>
<dbReference type="PROSITE" id="PS50110">
    <property type="entry name" value="RESPONSE_REGULATORY"/>
    <property type="match status" value="3"/>
</dbReference>
<dbReference type="PRINTS" id="PR00344">
    <property type="entry name" value="BCTRLSENSOR"/>
</dbReference>
<dbReference type="InterPro" id="IPR036890">
    <property type="entry name" value="HATPase_C_sf"/>
</dbReference>
<evidence type="ECO:0000256" key="2">
    <source>
        <dbReference type="ARBA" id="ARBA00012438"/>
    </source>
</evidence>
<dbReference type="PANTHER" id="PTHR43047">
    <property type="entry name" value="TWO-COMPONENT HISTIDINE PROTEIN KINASE"/>
    <property type="match status" value="1"/>
</dbReference>
<protein>
    <recommendedName>
        <fullName evidence="2">histidine kinase</fullName>
        <ecNumber evidence="2">2.7.13.3</ecNumber>
    </recommendedName>
</protein>